<proteinExistence type="predicted"/>
<evidence type="ECO:0000256" key="3">
    <source>
        <dbReference type="ARBA" id="ARBA00022617"/>
    </source>
</evidence>
<keyword evidence="4" id="KW-0479">Metal-binding</keyword>
<dbReference type="Gene3D" id="1.10.420.10">
    <property type="entry name" value="Peroxidase, domain 2"/>
    <property type="match status" value="1"/>
</dbReference>
<gene>
    <name evidence="7" type="ORF">EBX29_04050</name>
</gene>
<keyword evidence="6" id="KW-0408">Iron</keyword>
<evidence type="ECO:0000256" key="4">
    <source>
        <dbReference type="ARBA" id="ARBA00022723"/>
    </source>
</evidence>
<feature type="non-terminal residue" evidence="7">
    <location>
        <position position="1"/>
    </location>
</feature>
<evidence type="ECO:0000256" key="5">
    <source>
        <dbReference type="ARBA" id="ARBA00023002"/>
    </source>
</evidence>
<protein>
    <submittedName>
        <fullName evidence="7">Catalase-peroxidase</fullName>
    </submittedName>
</protein>
<dbReference type="SUPFAM" id="SSF48113">
    <property type="entry name" value="Heme-dependent peroxidases"/>
    <property type="match status" value="1"/>
</dbReference>
<dbReference type="EMBL" id="RGMI01000237">
    <property type="protein sequence ID" value="NCU50923.1"/>
    <property type="molecule type" value="Genomic_DNA"/>
</dbReference>
<dbReference type="InterPro" id="IPR010255">
    <property type="entry name" value="Haem_peroxidase_sf"/>
</dbReference>
<comment type="caution">
    <text evidence="7">The sequence shown here is derived from an EMBL/GenBank/DDBJ whole genome shotgun (WGS) entry which is preliminary data.</text>
</comment>
<reference evidence="7" key="1">
    <citation type="submission" date="2018-10" db="EMBL/GenBank/DDBJ databases">
        <title>Iterative Subtractive Binning of Freshwater Chronoseries Metagenomes Recovers Nearly Complete Genomes from over Four Hundred Novel Species.</title>
        <authorList>
            <person name="Rodriguez-R L.M."/>
            <person name="Tsementzi D."/>
            <person name="Luo C."/>
            <person name="Konstantinidis K.T."/>
        </authorList>
    </citation>
    <scope>NUCLEOTIDE SEQUENCE</scope>
    <source>
        <strain evidence="7">WB8_1A_003</strain>
    </source>
</reference>
<organism evidence="7 8">
    <name type="scientific">Candidatus Fonsibacter lacus</name>
    <dbReference type="NCBI Taxonomy" id="2576439"/>
    <lineage>
        <taxon>Bacteria</taxon>
        <taxon>Pseudomonadati</taxon>
        <taxon>Pseudomonadota</taxon>
        <taxon>Alphaproteobacteria</taxon>
        <taxon>Candidatus Pelagibacterales</taxon>
        <taxon>Candidatus Pelagibacterales incertae sedis</taxon>
        <taxon>Candidatus Fonsibacter</taxon>
    </lineage>
</organism>
<sequence length="58" mass="6831">KNNKVKFKATRVDLVFGSNSILRAYAEVYAQDDNKEKFIKDFVDVWTKIMNANFSKFH</sequence>
<dbReference type="GO" id="GO:0046872">
    <property type="term" value="F:metal ion binding"/>
    <property type="evidence" value="ECO:0007669"/>
    <property type="project" value="UniProtKB-KW"/>
</dbReference>
<accession>A0A966HQL3</accession>
<dbReference type="GO" id="GO:0005829">
    <property type="term" value="C:cytosol"/>
    <property type="evidence" value="ECO:0007669"/>
    <property type="project" value="TreeGrafter"/>
</dbReference>
<dbReference type="Gene3D" id="1.10.520.10">
    <property type="match status" value="1"/>
</dbReference>
<keyword evidence="2" id="KW-0575">Peroxidase</keyword>
<evidence type="ECO:0000313" key="8">
    <source>
        <dbReference type="Proteomes" id="UP000699985"/>
    </source>
</evidence>
<evidence type="ECO:0000256" key="2">
    <source>
        <dbReference type="ARBA" id="ARBA00022559"/>
    </source>
</evidence>
<dbReference type="Proteomes" id="UP000699985">
    <property type="component" value="Unassembled WGS sequence"/>
</dbReference>
<keyword evidence="3" id="KW-0349">Heme</keyword>
<evidence type="ECO:0000256" key="6">
    <source>
        <dbReference type="ARBA" id="ARBA00023004"/>
    </source>
</evidence>
<dbReference type="GO" id="GO:0020037">
    <property type="term" value="F:heme binding"/>
    <property type="evidence" value="ECO:0007669"/>
    <property type="project" value="InterPro"/>
</dbReference>
<comment type="cofactor">
    <cofactor evidence="1">
        <name>heme b</name>
        <dbReference type="ChEBI" id="CHEBI:60344"/>
    </cofactor>
</comment>
<dbReference type="PANTHER" id="PTHR30555">
    <property type="entry name" value="HYDROPEROXIDASE I, BIFUNCTIONAL CATALASE-PEROXIDASE"/>
    <property type="match status" value="1"/>
</dbReference>
<dbReference type="PANTHER" id="PTHR30555:SF6">
    <property type="entry name" value="CATALASE-PEROXIDASE"/>
    <property type="match status" value="1"/>
</dbReference>
<evidence type="ECO:0000256" key="1">
    <source>
        <dbReference type="ARBA" id="ARBA00001970"/>
    </source>
</evidence>
<dbReference type="AlphaFoldDB" id="A0A966HQL3"/>
<dbReference type="InterPro" id="IPR000763">
    <property type="entry name" value="Catalase_peroxidase"/>
</dbReference>
<keyword evidence="5" id="KW-0560">Oxidoreductase</keyword>
<dbReference type="GO" id="GO:0004096">
    <property type="term" value="F:catalase activity"/>
    <property type="evidence" value="ECO:0007669"/>
    <property type="project" value="InterPro"/>
</dbReference>
<name>A0A966HQL3_9PROT</name>
<dbReference type="GO" id="GO:0070301">
    <property type="term" value="P:cellular response to hydrogen peroxide"/>
    <property type="evidence" value="ECO:0007669"/>
    <property type="project" value="TreeGrafter"/>
</dbReference>
<dbReference type="GO" id="GO:0042744">
    <property type="term" value="P:hydrogen peroxide catabolic process"/>
    <property type="evidence" value="ECO:0007669"/>
    <property type="project" value="TreeGrafter"/>
</dbReference>
<evidence type="ECO:0000313" key="7">
    <source>
        <dbReference type="EMBL" id="NCU50923.1"/>
    </source>
</evidence>